<dbReference type="RefSeq" id="XP_026545985.1">
    <property type="nucleotide sequence ID" value="XM_026690200.1"/>
</dbReference>
<organism evidence="2 3">
    <name type="scientific">Notechis scutatus</name>
    <name type="common">mainland tiger snake</name>
    <dbReference type="NCBI Taxonomy" id="8663"/>
    <lineage>
        <taxon>Eukaryota</taxon>
        <taxon>Metazoa</taxon>
        <taxon>Chordata</taxon>
        <taxon>Craniata</taxon>
        <taxon>Vertebrata</taxon>
        <taxon>Euteleostomi</taxon>
        <taxon>Lepidosauria</taxon>
        <taxon>Squamata</taxon>
        <taxon>Bifurcata</taxon>
        <taxon>Unidentata</taxon>
        <taxon>Episquamata</taxon>
        <taxon>Toxicofera</taxon>
        <taxon>Serpentes</taxon>
        <taxon>Colubroidea</taxon>
        <taxon>Elapidae</taxon>
        <taxon>Hydrophiinae</taxon>
        <taxon>Notechis</taxon>
    </lineage>
</organism>
<dbReference type="GeneID" id="113427684"/>
<dbReference type="KEGG" id="nss:113427684"/>
<protein>
    <submittedName>
        <fullName evidence="3">Disintegrin and metalloproteinase domain-containing protein 10-like</fullName>
    </submittedName>
</protein>
<reference evidence="3" key="1">
    <citation type="submission" date="2025-08" db="UniProtKB">
        <authorList>
            <consortium name="RefSeq"/>
        </authorList>
    </citation>
    <scope>IDENTIFICATION</scope>
</reference>
<dbReference type="PANTHER" id="PTHR45702:SF1">
    <property type="entry name" value="DISINTEGRIN AND METALLOPROTEINASE DOMAIN-CONTAINING PROTEIN 10 ISOFORM X1"/>
    <property type="match status" value="1"/>
</dbReference>
<evidence type="ECO:0000313" key="3">
    <source>
        <dbReference type="RefSeq" id="XP_026545985.1"/>
    </source>
</evidence>
<keyword evidence="2" id="KW-1185">Reference proteome</keyword>
<dbReference type="GO" id="GO:0006509">
    <property type="term" value="P:membrane protein ectodomain proteolysis"/>
    <property type="evidence" value="ECO:0007669"/>
    <property type="project" value="TreeGrafter"/>
</dbReference>
<proteinExistence type="predicted"/>
<dbReference type="GO" id="GO:0005886">
    <property type="term" value="C:plasma membrane"/>
    <property type="evidence" value="ECO:0007669"/>
    <property type="project" value="TreeGrafter"/>
</dbReference>
<dbReference type="Proteomes" id="UP000504612">
    <property type="component" value="Unplaced"/>
</dbReference>
<evidence type="ECO:0000256" key="1">
    <source>
        <dbReference type="SAM" id="SignalP"/>
    </source>
</evidence>
<evidence type="ECO:0000313" key="2">
    <source>
        <dbReference type="Proteomes" id="UP000504612"/>
    </source>
</evidence>
<dbReference type="InterPro" id="IPR051489">
    <property type="entry name" value="ADAM_Metalloproteinase"/>
</dbReference>
<keyword evidence="1" id="KW-0732">Signal</keyword>
<name>A0A6J1VSD4_9SAUR</name>
<gene>
    <name evidence="3" type="primary">LOC113427684</name>
</gene>
<dbReference type="InterPro" id="IPR024079">
    <property type="entry name" value="MetalloPept_cat_dom_sf"/>
</dbReference>
<dbReference type="PANTHER" id="PTHR45702">
    <property type="entry name" value="ADAM10/ADAM17 METALLOPEPTIDASE FAMILY MEMBER"/>
    <property type="match status" value="1"/>
</dbReference>
<dbReference type="GO" id="GO:0004222">
    <property type="term" value="F:metalloendopeptidase activity"/>
    <property type="evidence" value="ECO:0007669"/>
    <property type="project" value="TreeGrafter"/>
</dbReference>
<feature type="non-terminal residue" evidence="3">
    <location>
        <position position="263"/>
    </location>
</feature>
<dbReference type="AlphaFoldDB" id="A0A6J1VSD4"/>
<feature type="signal peptide" evidence="1">
    <location>
        <begin position="1"/>
        <end position="17"/>
    </location>
</feature>
<sequence length="263" mass="30310">MISFWYLNLPFWNVLLSQTTCTANEASPMRAFVRSHEQISYDRAALEQMHREVRRGERRSLWLEFHAFQRIFRLHLWKDTSVFAKDLEIVMNDTSKPADVSFVYSGTLQGDAASSCHGSIVHGAFEGFIQTQNGTYYIESAAVVKEPPQALSFIYHQRDLDYELLHDSKSASLAQKLHQQLQDFQRQLTAKANYTHRPRRSLNYSKTSCLLHFQADHLFYQRFGSVEAVIAQIASYVKAVNAIYEAAEFGRIGTIEFKVKTIK</sequence>
<dbReference type="GO" id="GO:0007219">
    <property type="term" value="P:Notch signaling pathway"/>
    <property type="evidence" value="ECO:0007669"/>
    <property type="project" value="TreeGrafter"/>
</dbReference>
<feature type="chain" id="PRO_5026926492" evidence="1">
    <location>
        <begin position="18"/>
        <end position="263"/>
    </location>
</feature>
<accession>A0A6J1VSD4</accession>
<dbReference type="Gene3D" id="3.40.390.10">
    <property type="entry name" value="Collagenase (Catalytic Domain)"/>
    <property type="match status" value="1"/>
</dbReference>